<dbReference type="GO" id="GO:0000139">
    <property type="term" value="C:Golgi membrane"/>
    <property type="evidence" value="ECO:0007669"/>
    <property type="project" value="UniProtKB-SubCell"/>
</dbReference>
<accession>A0A9N9S7Y1</accession>
<comment type="pathway">
    <text evidence="11">Protein modification; protein glycosylation.</text>
</comment>
<comment type="cofactor">
    <cofactor evidence="11">
        <name>Mn(2+)</name>
        <dbReference type="ChEBI" id="CHEBI:29035"/>
    </cofactor>
</comment>
<dbReference type="Pfam" id="PF00652">
    <property type="entry name" value="Ricin_B_lectin"/>
    <property type="match status" value="1"/>
</dbReference>
<dbReference type="InterPro" id="IPR001173">
    <property type="entry name" value="Glyco_trans_2-like"/>
</dbReference>
<dbReference type="SUPFAM" id="SSF53448">
    <property type="entry name" value="Nucleotide-diphospho-sugar transferases"/>
    <property type="match status" value="1"/>
</dbReference>
<dbReference type="SUPFAM" id="SSF50370">
    <property type="entry name" value="Ricin B-like lectins"/>
    <property type="match status" value="1"/>
</dbReference>
<name>A0A9N9S7Y1_9DIPT</name>
<feature type="transmembrane region" description="Helical" evidence="11">
    <location>
        <begin position="9"/>
        <end position="30"/>
    </location>
</feature>
<evidence type="ECO:0000256" key="8">
    <source>
        <dbReference type="ARBA" id="ARBA00023136"/>
    </source>
</evidence>
<dbReference type="Gene3D" id="3.90.550.10">
    <property type="entry name" value="Spore Coat Polysaccharide Biosynthesis Protein SpsA, Chain A"/>
    <property type="match status" value="1"/>
</dbReference>
<dbReference type="PROSITE" id="PS50231">
    <property type="entry name" value="RICIN_B_LECTIN"/>
    <property type="match status" value="1"/>
</dbReference>
<keyword evidence="3 11" id="KW-0812">Transmembrane</keyword>
<keyword evidence="11" id="KW-0808">Transferase</keyword>
<evidence type="ECO:0000313" key="14">
    <source>
        <dbReference type="Proteomes" id="UP001153620"/>
    </source>
</evidence>
<keyword evidence="11" id="KW-0328">Glycosyltransferase</keyword>
<dbReference type="SMART" id="SM00458">
    <property type="entry name" value="RICIN"/>
    <property type="match status" value="1"/>
</dbReference>
<dbReference type="PANTHER" id="PTHR11675">
    <property type="entry name" value="N-ACETYLGALACTOSAMINYLTRANSFERASE"/>
    <property type="match status" value="1"/>
</dbReference>
<evidence type="ECO:0000256" key="5">
    <source>
        <dbReference type="ARBA" id="ARBA00022968"/>
    </source>
</evidence>
<comment type="subcellular location">
    <subcellularLocation>
        <location evidence="1 11">Golgi apparatus membrane</location>
        <topology evidence="1 11">Single-pass type II membrane protein</topology>
    </subcellularLocation>
</comment>
<dbReference type="GO" id="GO:0004653">
    <property type="term" value="F:polypeptide N-acetylgalactosaminyltransferase activity"/>
    <property type="evidence" value="ECO:0007669"/>
    <property type="project" value="TreeGrafter"/>
</dbReference>
<dbReference type="InterPro" id="IPR000772">
    <property type="entry name" value="Ricin_B_lectin"/>
</dbReference>
<dbReference type="InterPro" id="IPR029044">
    <property type="entry name" value="Nucleotide-diphossugar_trans"/>
</dbReference>
<keyword evidence="8 11" id="KW-0472">Membrane</keyword>
<gene>
    <name evidence="13" type="ORF">CHIRRI_LOCUS13788</name>
</gene>
<sequence>MQIKINRRFLILFLFLFVIYLIYIIVFGIANRPFNNFINSKQSGVETYRDWNDYKYLAYEETRIGPGERGEAVTLAEPEEIKLNQESIERTGFSVLVSDKISVNRTIPKFVHPDCLYKKYFADLPKTSVIIIFYNEVLSVLLRTVHSVYNRTPKELLHEIILVNDDSTEEELGETLRNYLNENFPRNLIKIKKLPTRSGLIVARMEGARTATGEVLVFFDSHIEVQNNWLPPLLQPIAENRKLATMPIPDYFDCRTFEHYPGQGENQGFRGVIDWHLNYYELPKLKDDLENPIRPFPNPIMLGCGFAIDRKYFVEELGGYDEEMKIWNGENYELSFKLWMCRDGLFTVPCSRISHSFRDINPSRKNKEDFVARNFKRLAEVWLDEFKTLLYQREPNRFNNLDPGDLTKPKQIRERLECKSYRWFLKNIAPDMVAAYPPINYDQVFASGAIQSVANPRMCLDNLGKLFDERIGIYECSNDLTEPGNNQNFRFTFFKDLRQNVDQHSYCLDAYNLNLYECNEVETGNQVWNYKRETQELLRIPDNRPDASDCITIDLQNSTINLKECNGDINQKWIFAYVNHTAYEKFDETFGYKGMISADDL</sequence>
<keyword evidence="5" id="KW-0735">Signal-anchor</keyword>
<dbReference type="GO" id="GO:0006493">
    <property type="term" value="P:protein O-linked glycosylation"/>
    <property type="evidence" value="ECO:0007669"/>
    <property type="project" value="TreeGrafter"/>
</dbReference>
<dbReference type="EC" id="2.4.1.-" evidence="11"/>
<keyword evidence="9 11" id="KW-1015">Disulfide bond</keyword>
<keyword evidence="6 11" id="KW-1133">Transmembrane helix</keyword>
<keyword evidence="4 11" id="KW-0430">Lectin</keyword>
<keyword evidence="11" id="KW-0464">Manganese</keyword>
<evidence type="ECO:0000256" key="7">
    <source>
        <dbReference type="ARBA" id="ARBA00023034"/>
    </source>
</evidence>
<dbReference type="OrthoDB" id="7786936at2759"/>
<evidence type="ECO:0000256" key="10">
    <source>
        <dbReference type="ARBA" id="ARBA00023180"/>
    </source>
</evidence>
<evidence type="ECO:0000313" key="13">
    <source>
        <dbReference type="EMBL" id="CAG9810978.1"/>
    </source>
</evidence>
<comment type="similarity">
    <text evidence="2 11">Belongs to the glycosyltransferase 2 family. GalNAc-T subfamily.</text>
</comment>
<evidence type="ECO:0000259" key="12">
    <source>
        <dbReference type="SMART" id="SM00458"/>
    </source>
</evidence>
<dbReference type="EMBL" id="OU895880">
    <property type="protein sequence ID" value="CAG9810978.1"/>
    <property type="molecule type" value="Genomic_DNA"/>
</dbReference>
<evidence type="ECO:0000256" key="9">
    <source>
        <dbReference type="ARBA" id="ARBA00023157"/>
    </source>
</evidence>
<evidence type="ECO:0000256" key="11">
    <source>
        <dbReference type="RuleBase" id="RU361242"/>
    </source>
</evidence>
<dbReference type="AlphaFoldDB" id="A0A9N9S7Y1"/>
<evidence type="ECO:0000256" key="6">
    <source>
        <dbReference type="ARBA" id="ARBA00022989"/>
    </source>
</evidence>
<dbReference type="PANTHER" id="PTHR11675:SF134">
    <property type="entry name" value="N-ACETYLGALACTOSAMINYLTRANSFERASE 4-RELATED"/>
    <property type="match status" value="1"/>
</dbReference>
<dbReference type="Gene3D" id="2.80.10.50">
    <property type="match status" value="1"/>
</dbReference>
<dbReference type="InterPro" id="IPR035992">
    <property type="entry name" value="Ricin_B-like_lectins"/>
</dbReference>
<dbReference type="Proteomes" id="UP001153620">
    <property type="component" value="Chromosome 4"/>
</dbReference>
<proteinExistence type="inferred from homology"/>
<protein>
    <recommendedName>
        <fullName evidence="11">Polypeptide N-acetylgalactosaminyltransferase</fullName>
        <ecNumber evidence="11">2.4.1.-</ecNumber>
    </recommendedName>
    <alternativeName>
        <fullName evidence="11">Protein-UDP acetylgalactosaminyltransferase</fullName>
    </alternativeName>
</protein>
<keyword evidence="7 11" id="KW-0333">Golgi apparatus</keyword>
<dbReference type="GO" id="GO:0030246">
    <property type="term" value="F:carbohydrate binding"/>
    <property type="evidence" value="ECO:0007669"/>
    <property type="project" value="UniProtKB-KW"/>
</dbReference>
<evidence type="ECO:0000256" key="1">
    <source>
        <dbReference type="ARBA" id="ARBA00004323"/>
    </source>
</evidence>
<reference evidence="13" key="2">
    <citation type="submission" date="2022-10" db="EMBL/GenBank/DDBJ databases">
        <authorList>
            <consortium name="ENA_rothamsted_submissions"/>
            <consortium name="culmorum"/>
            <person name="King R."/>
        </authorList>
    </citation>
    <scope>NUCLEOTIDE SEQUENCE</scope>
</reference>
<evidence type="ECO:0000256" key="3">
    <source>
        <dbReference type="ARBA" id="ARBA00022692"/>
    </source>
</evidence>
<keyword evidence="10" id="KW-0325">Glycoprotein</keyword>
<dbReference type="CDD" id="cd02510">
    <property type="entry name" value="pp-GalNAc-T"/>
    <property type="match status" value="1"/>
</dbReference>
<evidence type="ECO:0000256" key="2">
    <source>
        <dbReference type="ARBA" id="ARBA00005680"/>
    </source>
</evidence>
<reference evidence="13" key="1">
    <citation type="submission" date="2022-01" db="EMBL/GenBank/DDBJ databases">
        <authorList>
            <person name="King R."/>
        </authorList>
    </citation>
    <scope>NUCLEOTIDE SEQUENCE</scope>
</reference>
<dbReference type="InterPro" id="IPR045885">
    <property type="entry name" value="GalNAc-T"/>
</dbReference>
<organism evidence="13 14">
    <name type="scientific">Chironomus riparius</name>
    <dbReference type="NCBI Taxonomy" id="315576"/>
    <lineage>
        <taxon>Eukaryota</taxon>
        <taxon>Metazoa</taxon>
        <taxon>Ecdysozoa</taxon>
        <taxon>Arthropoda</taxon>
        <taxon>Hexapoda</taxon>
        <taxon>Insecta</taxon>
        <taxon>Pterygota</taxon>
        <taxon>Neoptera</taxon>
        <taxon>Endopterygota</taxon>
        <taxon>Diptera</taxon>
        <taxon>Nematocera</taxon>
        <taxon>Chironomoidea</taxon>
        <taxon>Chironomidae</taxon>
        <taxon>Chironominae</taxon>
        <taxon>Chironomus</taxon>
    </lineage>
</organism>
<feature type="domain" description="Ricin B lectin" evidence="12">
    <location>
        <begin position="447"/>
        <end position="576"/>
    </location>
</feature>
<keyword evidence="14" id="KW-1185">Reference proteome</keyword>
<evidence type="ECO:0000256" key="4">
    <source>
        <dbReference type="ARBA" id="ARBA00022734"/>
    </source>
</evidence>
<dbReference type="Pfam" id="PF00535">
    <property type="entry name" value="Glycos_transf_2"/>
    <property type="match status" value="1"/>
</dbReference>